<proteinExistence type="predicted"/>
<sequence>MISSVSNYGPDYDLNKRICRRFMIATISKRPENGLNLGPSELNWEETPFICGTDICRDFQEYQKMDMRRLKCLDENGPHRFLDVSFVTACCSVSEARLNFHCSNFYLEEGRTNYEKGLYEEVYSVEASEDDYDFDDSMDEYVDEEESRKLLGHIFVAYDGCLEENDYYSFGKQHCAVDWSKWSGIKELCQTLPGACTFRSIAFYREISEICSFKHVLLIEVNRVMTNQSAARNSVNNIRSQTNVYIGLYKEVEFEMDLEALQTLVAVSQTVKCVGTSLSVLFRPMPKMLNETGNLNDSIEFDPLNSSPMAIFPNYIDVNKNYTPFSKSPSIKRRISRRLSFGHRKNSAADRKKLSVIYNNNTRNSRASSSDFEKTDSWSFGKNSSSICQEDRLNNNSPRSGLDERGSRVQHQQVEEVRPMTSNATSVITRIRKLLKWPFSPSKVSAPSNSNAAEDNRNGNYMGQYPDSSAKVSKSEERKEYGTFVKGNKAKVKFWSRSKSRGSTPKRNAMDVILGNDIRMQQSMQC</sequence>
<name>A0AAD4MV52_9BILA</name>
<keyword evidence="4" id="KW-1185">Reference proteome</keyword>
<feature type="compositionally biased region" description="Basic and acidic residues" evidence="1">
    <location>
        <begin position="401"/>
        <end position="418"/>
    </location>
</feature>
<dbReference type="Pfam" id="PF23672">
    <property type="entry name" value="DUF7153"/>
    <property type="match status" value="1"/>
</dbReference>
<comment type="caution">
    <text evidence="3">The sequence shown here is derived from an EMBL/GenBank/DDBJ whole genome shotgun (WGS) entry which is preliminary data.</text>
</comment>
<dbReference type="Proteomes" id="UP001201812">
    <property type="component" value="Unassembled WGS sequence"/>
</dbReference>
<organism evidence="3 4">
    <name type="scientific">Ditylenchus destructor</name>
    <dbReference type="NCBI Taxonomy" id="166010"/>
    <lineage>
        <taxon>Eukaryota</taxon>
        <taxon>Metazoa</taxon>
        <taxon>Ecdysozoa</taxon>
        <taxon>Nematoda</taxon>
        <taxon>Chromadorea</taxon>
        <taxon>Rhabditida</taxon>
        <taxon>Tylenchina</taxon>
        <taxon>Tylenchomorpha</taxon>
        <taxon>Sphaerularioidea</taxon>
        <taxon>Anguinidae</taxon>
        <taxon>Anguininae</taxon>
        <taxon>Ditylenchus</taxon>
    </lineage>
</organism>
<dbReference type="EMBL" id="JAKKPZ010000055">
    <property type="protein sequence ID" value="KAI1705580.1"/>
    <property type="molecule type" value="Genomic_DNA"/>
</dbReference>
<gene>
    <name evidence="3" type="ORF">DdX_13544</name>
</gene>
<protein>
    <recommendedName>
        <fullName evidence="2">DUF7153 domain-containing protein</fullName>
    </recommendedName>
</protein>
<dbReference type="InterPro" id="IPR055577">
    <property type="entry name" value="DUF7153"/>
</dbReference>
<feature type="region of interest" description="Disordered" evidence="1">
    <location>
        <begin position="363"/>
        <end position="421"/>
    </location>
</feature>
<evidence type="ECO:0000313" key="4">
    <source>
        <dbReference type="Proteomes" id="UP001201812"/>
    </source>
</evidence>
<accession>A0AAD4MV52</accession>
<evidence type="ECO:0000313" key="3">
    <source>
        <dbReference type="EMBL" id="KAI1705580.1"/>
    </source>
</evidence>
<feature type="compositionally biased region" description="Polar residues" evidence="1">
    <location>
        <begin position="377"/>
        <end position="399"/>
    </location>
</feature>
<evidence type="ECO:0000256" key="1">
    <source>
        <dbReference type="SAM" id="MobiDB-lite"/>
    </source>
</evidence>
<reference evidence="3" key="1">
    <citation type="submission" date="2022-01" db="EMBL/GenBank/DDBJ databases">
        <title>Genome Sequence Resource for Two Populations of Ditylenchus destructor, the Migratory Endoparasitic Phytonematode.</title>
        <authorList>
            <person name="Zhang H."/>
            <person name="Lin R."/>
            <person name="Xie B."/>
        </authorList>
    </citation>
    <scope>NUCLEOTIDE SEQUENCE</scope>
    <source>
        <strain evidence="3">BazhouSP</strain>
    </source>
</reference>
<evidence type="ECO:0000259" key="2">
    <source>
        <dbReference type="Pfam" id="PF23672"/>
    </source>
</evidence>
<feature type="region of interest" description="Disordered" evidence="1">
    <location>
        <begin position="441"/>
        <end position="475"/>
    </location>
</feature>
<feature type="compositionally biased region" description="Polar residues" evidence="1">
    <location>
        <begin position="442"/>
        <end position="472"/>
    </location>
</feature>
<feature type="domain" description="DUF7153" evidence="2">
    <location>
        <begin position="65"/>
        <end position="251"/>
    </location>
</feature>
<dbReference type="AlphaFoldDB" id="A0AAD4MV52"/>